<dbReference type="HAMAP" id="MF_03043">
    <property type="entry name" value="QTRT2"/>
    <property type="match status" value="1"/>
</dbReference>
<comment type="function">
    <text evidence="5">Non-catalytic subunit of the queuine tRNA-ribosyltransferase (TGT) that catalyzes the base-exchange of a guanine (G) residue with queuine (Q) at position 34 (anticodon wobble position) in tRNAs with GU(N) anticodons (tRNA-Asp, -Asn, -His and -Tyr), resulting in the hypermodified nucleoside queuosine (7-(((4,5-cis-dihydroxy-2-cyclopenten-1-yl)amino)methyl)-7-deazaguanosine).</text>
</comment>
<keyword evidence="4 5" id="KW-0862">Zinc</keyword>
<name>A0A9W9Q341_9EURO</name>
<sequence length="488" mass="54005">MDPETSTTPEMNFSILGSAAPVLAPRVGKLAIPGRQAISTPHFVPLTTRGAVSHIAHDVVRKETAINSLFIGLEDFIEKKHPAPLYKTPVAPGESPLRRFICAPDDMPMILAPRRFPSIPCPPTNTETSVAILTSVGFRQLTAHQYVEAIQKLQPDIAIGLADIVTAKPPGTRRREKMVDRTHAFTRDALEQLYGSSVAEGKTSKAAYFAPVLPLENAQQLLYLEDLENEFREHLSGLALYESTSLSFIPENIGHLPRLLLSEPVTPHEILREVSLGADLMTIPLIGACSDAGIALDFVFPAPASTQERGEPQPLGIDLWPSKHAKDTSPFKKGCECYACRHHHRAYLNHLLAAKEMTAWVLLQLHNHHIMDQFFAGIRDSIQQGTFDEDVYAFNRAYDSELPSQSGEGPRFVFLSLPSYLCPSNKGTIRLRGHYIAPRQGTNHPKRMQKVYGRLDDLSEKFNESQSSVATPDTDAEGLERHGFAEKV</sequence>
<dbReference type="PANTHER" id="PTHR46064">
    <property type="entry name" value="QUEUINE TRNA-RIBOSYLTRANSFERASE ACCESSORY SUBUNIT 2"/>
    <property type="match status" value="1"/>
</dbReference>
<keyword evidence="3 5" id="KW-0479">Metal-binding</keyword>
<feature type="binding site" evidence="5">
    <location>
        <position position="337"/>
    </location>
    <ligand>
        <name>Zn(2+)</name>
        <dbReference type="ChEBI" id="CHEBI:29105"/>
    </ligand>
</feature>
<dbReference type="Proteomes" id="UP001147746">
    <property type="component" value="Unassembled WGS sequence"/>
</dbReference>
<dbReference type="AlphaFoldDB" id="A0A9W9Q341"/>
<dbReference type="Gene3D" id="3.20.20.105">
    <property type="entry name" value="Queuine tRNA-ribosyltransferase-like"/>
    <property type="match status" value="1"/>
</dbReference>
<keyword evidence="9" id="KW-1185">Reference proteome</keyword>
<proteinExistence type="inferred from homology"/>
<dbReference type="Pfam" id="PF01702">
    <property type="entry name" value="TGT"/>
    <property type="match status" value="1"/>
</dbReference>
<evidence type="ECO:0000313" key="8">
    <source>
        <dbReference type="EMBL" id="KAJ5323713.1"/>
    </source>
</evidence>
<dbReference type="EMBL" id="JAPZBO010000002">
    <property type="protein sequence ID" value="KAJ5323713.1"/>
    <property type="molecule type" value="Genomic_DNA"/>
</dbReference>
<dbReference type="NCBIfam" id="TIGR00449">
    <property type="entry name" value="tgt_general"/>
    <property type="match status" value="1"/>
</dbReference>
<evidence type="ECO:0000256" key="4">
    <source>
        <dbReference type="ARBA" id="ARBA00022833"/>
    </source>
</evidence>
<comment type="similarity">
    <text evidence="5">Belongs to the queuine tRNA-ribosyltransferase family. QTRT2 subfamily.</text>
</comment>
<feature type="region of interest" description="Disordered" evidence="6">
    <location>
        <begin position="463"/>
        <end position="488"/>
    </location>
</feature>
<feature type="domain" description="tRNA-guanine(15) transglycosylase-like" evidence="7">
    <location>
        <begin position="25"/>
        <end position="399"/>
    </location>
</feature>
<feature type="compositionally biased region" description="Basic and acidic residues" evidence="6">
    <location>
        <begin position="478"/>
        <end position="488"/>
    </location>
</feature>
<feature type="binding site" evidence="5">
    <location>
        <position position="335"/>
    </location>
    <ligand>
        <name>Zn(2+)</name>
        <dbReference type="ChEBI" id="CHEBI:29105"/>
    </ligand>
</feature>
<evidence type="ECO:0000256" key="5">
    <source>
        <dbReference type="HAMAP-Rule" id="MF_03043"/>
    </source>
</evidence>
<dbReference type="InterPro" id="IPR002616">
    <property type="entry name" value="tRNA_ribo_trans-like"/>
</dbReference>
<dbReference type="GO" id="GO:0005737">
    <property type="term" value="C:cytoplasm"/>
    <property type="evidence" value="ECO:0007669"/>
    <property type="project" value="UniProtKB-SubCell"/>
</dbReference>
<evidence type="ECO:0000259" key="7">
    <source>
        <dbReference type="Pfam" id="PF01702"/>
    </source>
</evidence>
<evidence type="ECO:0000256" key="3">
    <source>
        <dbReference type="ARBA" id="ARBA00022723"/>
    </source>
</evidence>
<comment type="subunit">
    <text evidence="5">Heterodimer of a catalytic subunit and an accessory subunit.</text>
</comment>
<reference evidence="8" key="1">
    <citation type="submission" date="2022-12" db="EMBL/GenBank/DDBJ databases">
        <authorList>
            <person name="Petersen C."/>
        </authorList>
    </citation>
    <scope>NUCLEOTIDE SEQUENCE</scope>
    <source>
        <strain evidence="8">IBT 21472</strain>
    </source>
</reference>
<evidence type="ECO:0000256" key="6">
    <source>
        <dbReference type="SAM" id="MobiDB-lite"/>
    </source>
</evidence>
<feature type="binding site" evidence="5">
    <location>
        <position position="340"/>
    </location>
    <ligand>
        <name>Zn(2+)</name>
        <dbReference type="ChEBI" id="CHEBI:29105"/>
    </ligand>
</feature>
<dbReference type="PANTHER" id="PTHR46064:SF1">
    <property type="entry name" value="QUEUINE TRNA-RIBOSYLTRANSFERASE ACCESSORY SUBUNIT 2"/>
    <property type="match status" value="1"/>
</dbReference>
<organism evidence="8 9">
    <name type="scientific">Penicillium atrosanguineum</name>
    <dbReference type="NCBI Taxonomy" id="1132637"/>
    <lineage>
        <taxon>Eukaryota</taxon>
        <taxon>Fungi</taxon>
        <taxon>Dikarya</taxon>
        <taxon>Ascomycota</taxon>
        <taxon>Pezizomycotina</taxon>
        <taxon>Eurotiomycetes</taxon>
        <taxon>Eurotiomycetidae</taxon>
        <taxon>Eurotiales</taxon>
        <taxon>Aspergillaceae</taxon>
        <taxon>Penicillium</taxon>
    </lineage>
</organism>
<dbReference type="SUPFAM" id="SSF51713">
    <property type="entry name" value="tRNA-guanine transglycosylase"/>
    <property type="match status" value="1"/>
</dbReference>
<dbReference type="GO" id="GO:0006400">
    <property type="term" value="P:tRNA modification"/>
    <property type="evidence" value="ECO:0007669"/>
    <property type="project" value="InterPro"/>
</dbReference>
<gene>
    <name evidence="8" type="ORF">N7476_002313</name>
</gene>
<keyword evidence="1 5" id="KW-0963">Cytoplasm</keyword>
<dbReference type="GO" id="GO:0008479">
    <property type="term" value="F:tRNA-guanosine(34) queuine transglycosylase activity"/>
    <property type="evidence" value="ECO:0007669"/>
    <property type="project" value="UniProtKB-UniRule"/>
</dbReference>
<evidence type="ECO:0000256" key="2">
    <source>
        <dbReference type="ARBA" id="ARBA00022694"/>
    </source>
</evidence>
<comment type="caution">
    <text evidence="8">The sequence shown here is derived from an EMBL/GenBank/DDBJ whole genome shotgun (WGS) entry which is preliminary data.</text>
</comment>
<dbReference type="OrthoDB" id="27601at2759"/>
<comment type="subcellular location">
    <subcellularLocation>
        <location evidence="5">Cytoplasm</location>
    </subcellularLocation>
</comment>
<keyword evidence="2 5" id="KW-0819">tRNA processing</keyword>
<dbReference type="InterPro" id="IPR050852">
    <property type="entry name" value="Queuine_tRNA-ribosyltrfase"/>
</dbReference>
<dbReference type="GO" id="GO:0046872">
    <property type="term" value="F:metal ion binding"/>
    <property type="evidence" value="ECO:0007669"/>
    <property type="project" value="UniProtKB-KW"/>
</dbReference>
<dbReference type="InterPro" id="IPR036511">
    <property type="entry name" value="TGT-like_sf"/>
</dbReference>
<reference evidence="8" key="2">
    <citation type="journal article" date="2023" name="IMA Fungus">
        <title>Comparative genomic study of the Penicillium genus elucidates a diverse pangenome and 15 lateral gene transfer events.</title>
        <authorList>
            <person name="Petersen C."/>
            <person name="Sorensen T."/>
            <person name="Nielsen M.R."/>
            <person name="Sondergaard T.E."/>
            <person name="Sorensen J.L."/>
            <person name="Fitzpatrick D.A."/>
            <person name="Frisvad J.C."/>
            <person name="Nielsen K.L."/>
        </authorList>
    </citation>
    <scope>NUCLEOTIDE SEQUENCE</scope>
    <source>
        <strain evidence="8">IBT 21472</strain>
    </source>
</reference>
<accession>A0A9W9Q341</accession>
<evidence type="ECO:0000313" key="9">
    <source>
        <dbReference type="Proteomes" id="UP001147746"/>
    </source>
</evidence>
<comment type="cofactor">
    <cofactor evidence="5">
        <name>Zn(2+)</name>
        <dbReference type="ChEBI" id="CHEBI:29105"/>
    </cofactor>
    <text evidence="5">Binds 1 zinc ion per subunit.</text>
</comment>
<dbReference type="FunFam" id="3.20.20.105:FF:000007">
    <property type="entry name" value="Queuine tRNA-ribosyltransferase accessory subunit 2"/>
    <property type="match status" value="1"/>
</dbReference>
<protein>
    <recommendedName>
        <fullName evidence="5">Queuine tRNA-ribosyltransferase accessory subunit 2</fullName>
    </recommendedName>
    <alternativeName>
        <fullName evidence="5">Queuine tRNA-ribosyltransferase domain-containing protein 1</fullName>
    </alternativeName>
</protein>
<feature type="binding site" evidence="5">
    <location>
        <position position="366"/>
    </location>
    <ligand>
        <name>Zn(2+)</name>
        <dbReference type="ChEBI" id="CHEBI:29105"/>
    </ligand>
</feature>
<dbReference type="InterPro" id="IPR028592">
    <property type="entry name" value="QTRTD1"/>
</dbReference>
<evidence type="ECO:0000256" key="1">
    <source>
        <dbReference type="ARBA" id="ARBA00022490"/>
    </source>
</evidence>